<dbReference type="EMBL" id="LLZJ01000420">
    <property type="protein sequence ID" value="KUL43752.1"/>
    <property type="molecule type" value="Genomic_DNA"/>
</dbReference>
<organism evidence="2 3">
    <name type="scientific">Streptomyces violaceusniger</name>
    <dbReference type="NCBI Taxonomy" id="68280"/>
    <lineage>
        <taxon>Bacteria</taxon>
        <taxon>Bacillati</taxon>
        <taxon>Actinomycetota</taxon>
        <taxon>Actinomycetes</taxon>
        <taxon>Kitasatosporales</taxon>
        <taxon>Streptomycetaceae</taxon>
        <taxon>Streptomyces</taxon>
        <taxon>Streptomyces violaceusniger group</taxon>
    </lineage>
</organism>
<dbReference type="AlphaFoldDB" id="A0A0X3VHM6"/>
<evidence type="ECO:0000256" key="1">
    <source>
        <dbReference type="SAM" id="MobiDB-lite"/>
    </source>
</evidence>
<proteinExistence type="predicted"/>
<name>A0A0X3VHM6_STRVO</name>
<evidence type="ECO:0000313" key="3">
    <source>
        <dbReference type="Proteomes" id="UP000053413"/>
    </source>
</evidence>
<reference evidence="3" key="1">
    <citation type="submission" date="2015-10" db="EMBL/GenBank/DDBJ databases">
        <authorList>
            <person name="Ju K.-S."/>
            <person name="Doroghazi J.R."/>
            <person name="Metcalf W.W."/>
        </authorList>
    </citation>
    <scope>NUCLEOTIDE SEQUENCE [LARGE SCALE GENOMIC DNA]</scope>
    <source>
        <strain evidence="3">NRRL F-8817</strain>
    </source>
</reference>
<dbReference type="Proteomes" id="UP000053413">
    <property type="component" value="Unassembled WGS sequence"/>
</dbReference>
<comment type="caution">
    <text evidence="2">The sequence shown here is derived from an EMBL/GenBank/DDBJ whole genome shotgun (WGS) entry which is preliminary data.</text>
</comment>
<accession>A0A0X3VHM6</accession>
<gene>
    <name evidence="2" type="ORF">ADL28_42210</name>
</gene>
<sequence length="61" mass="6103">MDEVFGTHTPGQSIPTRLAAAGTAAGAAAVRRGTVSAAAASSGEMVHAHIERPPLHSGGRR</sequence>
<protein>
    <submittedName>
        <fullName evidence="2">Uncharacterized protein</fullName>
    </submittedName>
</protein>
<feature type="region of interest" description="Disordered" evidence="1">
    <location>
        <begin position="39"/>
        <end position="61"/>
    </location>
</feature>
<evidence type="ECO:0000313" key="2">
    <source>
        <dbReference type="EMBL" id="KUL43752.1"/>
    </source>
</evidence>